<dbReference type="EMBL" id="CP003837">
    <property type="protein sequence ID" value="AGH47340.1"/>
    <property type="molecule type" value="Genomic_DNA"/>
</dbReference>
<evidence type="ECO:0000313" key="2">
    <source>
        <dbReference type="Proteomes" id="UP000011864"/>
    </source>
</evidence>
<reference evidence="1 2" key="1">
    <citation type="journal article" date="2013" name="Genome Announc.">
        <title>Complete Genome Sequence of Glaciecola psychrophila Strain 170T.</title>
        <authorList>
            <person name="Yin J."/>
            <person name="Chen J."/>
            <person name="Liu G."/>
            <person name="Yu Y."/>
            <person name="Song L."/>
            <person name="Wang X."/>
            <person name="Qu X."/>
        </authorList>
    </citation>
    <scope>NUCLEOTIDE SEQUENCE [LARGE SCALE GENOMIC DNA]</scope>
    <source>
        <strain evidence="1 2">170</strain>
    </source>
</reference>
<gene>
    <name evidence="1" type="ORF">C427_5243</name>
</gene>
<evidence type="ECO:0000313" key="1">
    <source>
        <dbReference type="EMBL" id="AGH47340.1"/>
    </source>
</evidence>
<dbReference type="Proteomes" id="UP000011864">
    <property type="component" value="Chromosome"/>
</dbReference>
<dbReference type="PANTHER" id="PTHR34290:SF2">
    <property type="entry name" value="OS04G0668800 PROTEIN"/>
    <property type="match status" value="1"/>
</dbReference>
<evidence type="ECO:0008006" key="3">
    <source>
        <dbReference type="Google" id="ProtNLM"/>
    </source>
</evidence>
<dbReference type="PANTHER" id="PTHR34290">
    <property type="entry name" value="SI:CH73-390P7.2"/>
    <property type="match status" value="1"/>
</dbReference>
<sequence>MNKLKQLDKQQNILFVDIQEPSFFVDYPHLDWKALDARIHGYLADGSLISGLDVTYLAWKLVGKGWVYAPLRWPVIKWFADIAYNIFAKHRHRISYMLTGKKRCVPCETKSEKIDV</sequence>
<dbReference type="PATRIC" id="fig|1129794.4.peg.5226"/>
<dbReference type="eggNOG" id="COG3011">
    <property type="taxonomic scope" value="Bacteria"/>
</dbReference>
<keyword evidence="2" id="KW-1185">Reference proteome</keyword>
<dbReference type="GO" id="GO:0015035">
    <property type="term" value="F:protein-disulfide reductase activity"/>
    <property type="evidence" value="ECO:0007669"/>
    <property type="project" value="InterPro"/>
</dbReference>
<dbReference type="AlphaFoldDB" id="K7A6V4"/>
<dbReference type="Pfam" id="PF04134">
    <property type="entry name" value="DCC1-like"/>
    <property type="match status" value="1"/>
</dbReference>
<dbReference type="KEGG" id="gps:C427_5243"/>
<proteinExistence type="predicted"/>
<protein>
    <recommendedName>
        <fullName evidence="3">Thiol-disulfide oxidoreductase DCC</fullName>
    </recommendedName>
</protein>
<name>K7A6V4_9ALTE</name>
<accession>K7A6V4</accession>
<dbReference type="InterPro" id="IPR007263">
    <property type="entry name" value="DCC1-like"/>
</dbReference>
<dbReference type="InterPro" id="IPR044691">
    <property type="entry name" value="DCC1_Trx"/>
</dbReference>
<dbReference type="HOGENOM" id="CLU_086500_2_1_6"/>
<organism evidence="1 2">
    <name type="scientific">Paraglaciecola psychrophila 170</name>
    <dbReference type="NCBI Taxonomy" id="1129794"/>
    <lineage>
        <taxon>Bacteria</taxon>
        <taxon>Pseudomonadati</taxon>
        <taxon>Pseudomonadota</taxon>
        <taxon>Gammaproteobacteria</taxon>
        <taxon>Alteromonadales</taxon>
        <taxon>Alteromonadaceae</taxon>
        <taxon>Paraglaciecola</taxon>
    </lineage>
</organism>
<dbReference type="STRING" id="1129794.C427_5243"/>